<dbReference type="EMBL" id="BSFP01000091">
    <property type="protein sequence ID" value="GLL07285.1"/>
    <property type="molecule type" value="Genomic_DNA"/>
</dbReference>
<sequence length="381" mass="38592">MDGVNPDPGEVLVTGMAWTTPLGSTLDGVWGALLAGAHGLRELPSPHPLRTTLAATVESVPANLSPSERQLQLAVGTLAEAFDSAGLDPRGRGCRVVLGTSYGPYLDEPAAALDGWARAAASEVGHPHRPVCVSTACSAGADSILVAAELIRSGVTDVCLAGGVDIVTAAKRLGHSALGTMSEDRLRAFDERHDGMVPGEGAAFLVLESAASARRRGAAALAVLRGAGSANDAAGLTAPDPSGDSVVLAIERSLNGRSAGDVAIVSAHATGTPLNDAVESVSLRRVFTNQGDKGYRPLVFATKGALGHSLGATGAIEAITVILALRDGKVPPVYGLDAPMPDFPLPVAVGGPVAFEGRLGASVTLGFGGFHTCLLFERVGP</sequence>
<evidence type="ECO:0000256" key="1">
    <source>
        <dbReference type="ARBA" id="ARBA00008467"/>
    </source>
</evidence>
<name>A0A9W6NRI0_9ACTN</name>
<evidence type="ECO:0000313" key="5">
    <source>
        <dbReference type="EMBL" id="GLL07285.1"/>
    </source>
</evidence>
<keyword evidence="6" id="KW-1185">Reference proteome</keyword>
<dbReference type="InterPro" id="IPR014030">
    <property type="entry name" value="Ketoacyl_synth_N"/>
</dbReference>
<evidence type="ECO:0000313" key="6">
    <source>
        <dbReference type="Proteomes" id="UP001143480"/>
    </source>
</evidence>
<evidence type="ECO:0000256" key="2">
    <source>
        <dbReference type="ARBA" id="ARBA00022679"/>
    </source>
</evidence>
<evidence type="ECO:0000259" key="4">
    <source>
        <dbReference type="PROSITE" id="PS52004"/>
    </source>
</evidence>
<accession>A0A9W6NRI0</accession>
<dbReference type="Proteomes" id="UP001143480">
    <property type="component" value="Unassembled WGS sequence"/>
</dbReference>
<dbReference type="PANTHER" id="PTHR11712">
    <property type="entry name" value="POLYKETIDE SYNTHASE-RELATED"/>
    <property type="match status" value="1"/>
</dbReference>
<reference evidence="5" key="1">
    <citation type="journal article" date="2014" name="Int. J. Syst. Evol. Microbiol.">
        <title>Complete genome sequence of Corynebacterium casei LMG S-19264T (=DSM 44701T), isolated from a smear-ripened cheese.</title>
        <authorList>
            <consortium name="US DOE Joint Genome Institute (JGI-PGF)"/>
            <person name="Walter F."/>
            <person name="Albersmeier A."/>
            <person name="Kalinowski J."/>
            <person name="Ruckert C."/>
        </authorList>
    </citation>
    <scope>NUCLEOTIDE SEQUENCE</scope>
    <source>
        <strain evidence="5">VKM Ac-1321</strain>
    </source>
</reference>
<dbReference type="AlphaFoldDB" id="A0A9W6NRI0"/>
<dbReference type="InterPro" id="IPR014031">
    <property type="entry name" value="Ketoacyl_synth_C"/>
</dbReference>
<dbReference type="Pfam" id="PF02801">
    <property type="entry name" value="Ketoacyl-synt_C"/>
    <property type="match status" value="1"/>
</dbReference>
<dbReference type="SUPFAM" id="SSF53901">
    <property type="entry name" value="Thiolase-like"/>
    <property type="match status" value="2"/>
</dbReference>
<feature type="domain" description="Ketosynthase family 3 (KS3)" evidence="4">
    <location>
        <begin position="8"/>
        <end position="378"/>
    </location>
</feature>
<keyword evidence="2 3" id="KW-0808">Transferase</keyword>
<proteinExistence type="inferred from homology"/>
<evidence type="ECO:0000256" key="3">
    <source>
        <dbReference type="RuleBase" id="RU003694"/>
    </source>
</evidence>
<reference evidence="5" key="2">
    <citation type="submission" date="2023-01" db="EMBL/GenBank/DDBJ databases">
        <authorList>
            <person name="Sun Q."/>
            <person name="Evtushenko L."/>
        </authorList>
    </citation>
    <scope>NUCLEOTIDE SEQUENCE</scope>
    <source>
        <strain evidence="5">VKM Ac-1321</strain>
    </source>
</reference>
<comment type="caution">
    <text evidence="5">The sequence shown here is derived from an EMBL/GenBank/DDBJ whole genome shotgun (WGS) entry which is preliminary data.</text>
</comment>
<protein>
    <submittedName>
        <fullName evidence="5">Beta-ketoacyl synthetase</fullName>
    </submittedName>
</protein>
<dbReference type="SMART" id="SM00825">
    <property type="entry name" value="PKS_KS"/>
    <property type="match status" value="1"/>
</dbReference>
<dbReference type="Pfam" id="PF00109">
    <property type="entry name" value="ketoacyl-synt"/>
    <property type="match status" value="1"/>
</dbReference>
<organism evidence="5 6">
    <name type="scientific">Dactylosporangium matsuzakiense</name>
    <dbReference type="NCBI Taxonomy" id="53360"/>
    <lineage>
        <taxon>Bacteria</taxon>
        <taxon>Bacillati</taxon>
        <taxon>Actinomycetota</taxon>
        <taxon>Actinomycetes</taxon>
        <taxon>Micromonosporales</taxon>
        <taxon>Micromonosporaceae</taxon>
        <taxon>Dactylosporangium</taxon>
    </lineage>
</organism>
<dbReference type="GO" id="GO:0006633">
    <property type="term" value="P:fatty acid biosynthetic process"/>
    <property type="evidence" value="ECO:0007669"/>
    <property type="project" value="TreeGrafter"/>
</dbReference>
<dbReference type="PANTHER" id="PTHR11712:SF347">
    <property type="entry name" value="BETA KETOACYL-ACYL CARRIER PROTEIN SYNTHASE"/>
    <property type="match status" value="1"/>
</dbReference>
<dbReference type="InterPro" id="IPR016039">
    <property type="entry name" value="Thiolase-like"/>
</dbReference>
<dbReference type="PROSITE" id="PS52004">
    <property type="entry name" value="KS3_2"/>
    <property type="match status" value="1"/>
</dbReference>
<gene>
    <name evidence="5" type="primary">cfa3</name>
    <name evidence="5" type="ORF">GCM10017581_090370</name>
</gene>
<dbReference type="InterPro" id="IPR000794">
    <property type="entry name" value="Beta-ketoacyl_synthase"/>
</dbReference>
<dbReference type="InterPro" id="IPR020841">
    <property type="entry name" value="PKS_Beta-ketoAc_synthase_dom"/>
</dbReference>
<dbReference type="GO" id="GO:0004315">
    <property type="term" value="F:3-oxoacyl-[acyl-carrier-protein] synthase activity"/>
    <property type="evidence" value="ECO:0007669"/>
    <property type="project" value="TreeGrafter"/>
</dbReference>
<dbReference type="Gene3D" id="3.40.47.10">
    <property type="match status" value="1"/>
</dbReference>
<comment type="similarity">
    <text evidence="1 3">Belongs to the thiolase-like superfamily. Beta-ketoacyl-ACP synthases family.</text>
</comment>